<protein>
    <submittedName>
        <fullName evidence="1">Uncharacterized protein</fullName>
    </submittedName>
</protein>
<organism evidence="1 2">
    <name type="scientific">Gomphosphaeria aponina SAG 52.96 = DSM 107014</name>
    <dbReference type="NCBI Taxonomy" id="1521640"/>
    <lineage>
        <taxon>Bacteria</taxon>
        <taxon>Bacillati</taxon>
        <taxon>Cyanobacteriota</taxon>
        <taxon>Cyanophyceae</taxon>
        <taxon>Oscillatoriophycideae</taxon>
        <taxon>Chroococcales</taxon>
        <taxon>Gomphosphaeriaceae</taxon>
        <taxon>Gomphosphaeria</taxon>
    </lineage>
</organism>
<gene>
    <name evidence="1" type="ORF">DSM107014_07245</name>
</gene>
<dbReference type="EMBL" id="JADQBC010000040">
    <property type="protein sequence ID" value="MBR8827691.1"/>
    <property type="molecule type" value="Genomic_DNA"/>
</dbReference>
<evidence type="ECO:0000313" key="1">
    <source>
        <dbReference type="EMBL" id="MBR8827691.1"/>
    </source>
</evidence>
<reference evidence="1" key="1">
    <citation type="submission" date="2021-02" db="EMBL/GenBank/DDBJ databases">
        <title>Metagenome analyses of Stigonema ocellatum DSM 106950, Chlorogloea purpurea SAG 13.99 and Gomphosphaeria aponina DSM 107014.</title>
        <authorList>
            <person name="Marter P."/>
            <person name="Huang S."/>
        </authorList>
    </citation>
    <scope>NUCLEOTIDE SEQUENCE</scope>
    <source>
        <strain evidence="1">JP213</strain>
    </source>
</reference>
<comment type="caution">
    <text evidence="1">The sequence shown here is derived from an EMBL/GenBank/DDBJ whole genome shotgun (WGS) entry which is preliminary data.</text>
</comment>
<evidence type="ECO:0000313" key="2">
    <source>
        <dbReference type="Proteomes" id="UP000767446"/>
    </source>
</evidence>
<accession>A0A941GWD1</accession>
<dbReference type="Proteomes" id="UP000767446">
    <property type="component" value="Unassembled WGS sequence"/>
</dbReference>
<proteinExistence type="predicted"/>
<sequence length="55" mass="6412">MSIFNETDLNPFNQVISSILEKLDITEKELLLANSEDFVTSFKKRILKEILQKNI</sequence>
<dbReference type="AlphaFoldDB" id="A0A941GWD1"/>
<name>A0A941GWD1_9CHRO</name>